<feature type="coiled-coil region" evidence="1">
    <location>
        <begin position="51"/>
        <end position="104"/>
    </location>
</feature>
<dbReference type="Pfam" id="PF07714">
    <property type="entry name" value="PK_Tyr_Ser-Thr"/>
    <property type="match status" value="1"/>
</dbReference>
<evidence type="ECO:0000313" key="6">
    <source>
        <dbReference type="Proteomes" id="UP000078550"/>
    </source>
</evidence>
<dbReference type="InterPro" id="IPR000719">
    <property type="entry name" value="Prot_kinase_dom"/>
</dbReference>
<evidence type="ECO:0000259" key="4">
    <source>
        <dbReference type="PROSITE" id="PS50011"/>
    </source>
</evidence>
<dbReference type="AlphaFoldDB" id="A0A1A8ZBQ4"/>
<proteinExistence type="predicted"/>
<keyword evidence="3" id="KW-0812">Transmembrane</keyword>
<dbReference type="PANTHER" id="PTHR44305:SF2">
    <property type="entry name" value="SI:DKEY-192D15.2"/>
    <property type="match status" value="1"/>
</dbReference>
<dbReference type="GO" id="GO:0005524">
    <property type="term" value="F:ATP binding"/>
    <property type="evidence" value="ECO:0007669"/>
    <property type="project" value="InterPro"/>
</dbReference>
<sequence length="765" mass="89291">MSRWCSLKGKIIWPREFAYVVENEGYNNTFGHSYVVKYNGNVVHKNLKKGLNRVEKMLNATKNICEDLEQKQNNYDSDNLEYSKDNTSEEINNANQILLRLNDKKQAIRDSLSKINTIDDKYDIRLKNETSYVFHLDAPFANVEGDCLTYYLKKAYFNEYQANTKKREKQVKNKMEDNDGKGYKTFLYNLKIIEYEETIVENREFIFSEANTEHAKINTLINEGKCIKNALYEYKEYCINMHNFELPHEQQNGEGVCEYRSQGQGAGSGNGRRTATGGRTANGERSSNDETEVTYEGINVLPYCDIIMLKKKELNRVVNIAGFLTPFLLNGNVRKFIENVKVYVKYKFDSHMVYKNLCNIIRLMSYLEDKNIPHGNVKPSNLFISNNGFFILLGNFVPKSKLANYYFYVIQKRRKYPKYISPELLAYLKNKIATVKIKKRKNKHIEKYFHKNDVFCLGLCFYYIITMKEDILNYIDDQHVFLFKVESIQSCITKPALFSLLKNMLTYEHKHRPSWGINNMSIPTVHSACPWARTPKRRGKRTEFRRARYNYTWDITTRGIQLHVGYNHTRDTTTRGIQLHVGYNYTWDTTTRGIQPHVGYNYTRDTTTRGIQPHVGYNYTRDTTTRGIQPHVGYNHTTFSLSNSTESISPMEVFLPFRSMSQCGWLFKAYFFMTCSGFLLKFFVKIISNKMQTFKNKFVIKFKFWHFFPICKCKKLGMCILVKGGGGGVLSTYKCMGVYGADVRVSTHARACAPVAHWMLFYCFN</sequence>
<feature type="domain" description="Protein kinase" evidence="4">
    <location>
        <begin position="244"/>
        <end position="525"/>
    </location>
</feature>
<dbReference type="GO" id="GO:0004672">
    <property type="term" value="F:protein kinase activity"/>
    <property type="evidence" value="ECO:0007669"/>
    <property type="project" value="InterPro"/>
</dbReference>
<accession>A0A1A8ZBQ4</accession>
<dbReference type="PANTHER" id="PTHR44305">
    <property type="entry name" value="SI:DKEY-192D15.2-RELATED"/>
    <property type="match status" value="1"/>
</dbReference>
<dbReference type="InterPro" id="IPR001245">
    <property type="entry name" value="Ser-Thr/Tyr_kinase_cat_dom"/>
</dbReference>
<feature type="transmembrane region" description="Helical" evidence="3">
    <location>
        <begin position="665"/>
        <end position="684"/>
    </location>
</feature>
<dbReference type="SUPFAM" id="SSF56112">
    <property type="entry name" value="Protein kinase-like (PK-like)"/>
    <property type="match status" value="1"/>
</dbReference>
<name>A0A1A8ZBQ4_PLAOA</name>
<protein>
    <submittedName>
        <fullName evidence="5">Protein kinase, putative</fullName>
    </submittedName>
</protein>
<dbReference type="Proteomes" id="UP000078550">
    <property type="component" value="Unassembled WGS sequence"/>
</dbReference>
<keyword evidence="3" id="KW-0472">Membrane</keyword>
<feature type="compositionally biased region" description="Low complexity" evidence="2">
    <location>
        <begin position="271"/>
        <end position="283"/>
    </location>
</feature>
<dbReference type="SUPFAM" id="SSF103515">
    <property type="entry name" value="Autotransporter"/>
    <property type="match status" value="1"/>
</dbReference>
<gene>
    <name evidence="5" type="ORF">POVWA2_041630</name>
</gene>
<evidence type="ECO:0000313" key="5">
    <source>
        <dbReference type="EMBL" id="SBT41296.1"/>
    </source>
</evidence>
<organism evidence="5 6">
    <name type="scientific">Plasmodium ovale wallikeri</name>
    <dbReference type="NCBI Taxonomy" id="864142"/>
    <lineage>
        <taxon>Eukaryota</taxon>
        <taxon>Sar</taxon>
        <taxon>Alveolata</taxon>
        <taxon>Apicomplexa</taxon>
        <taxon>Aconoidasida</taxon>
        <taxon>Haemosporida</taxon>
        <taxon>Plasmodiidae</taxon>
        <taxon>Plasmodium</taxon>
        <taxon>Plasmodium (Plasmodium)</taxon>
    </lineage>
</organism>
<evidence type="ECO:0000256" key="2">
    <source>
        <dbReference type="SAM" id="MobiDB-lite"/>
    </source>
</evidence>
<reference evidence="6" key="1">
    <citation type="submission" date="2016-05" db="EMBL/GenBank/DDBJ databases">
        <authorList>
            <person name="Naeem Raeece"/>
        </authorList>
    </citation>
    <scope>NUCLEOTIDE SEQUENCE [LARGE SCALE GENOMIC DNA]</scope>
</reference>
<keyword evidence="5" id="KW-0808">Transferase</keyword>
<dbReference type="InterPro" id="IPR036709">
    <property type="entry name" value="Autotransporte_beta_dom_sf"/>
</dbReference>
<keyword evidence="3" id="KW-1133">Transmembrane helix</keyword>
<dbReference type="Gene3D" id="1.10.510.10">
    <property type="entry name" value="Transferase(Phosphotransferase) domain 1"/>
    <property type="match status" value="1"/>
</dbReference>
<dbReference type="InterPro" id="IPR011009">
    <property type="entry name" value="Kinase-like_dom_sf"/>
</dbReference>
<keyword evidence="5" id="KW-0418">Kinase</keyword>
<dbReference type="InterPro" id="IPR053083">
    <property type="entry name" value="TF_kinase-domain_protein"/>
</dbReference>
<dbReference type="PROSITE" id="PS50011">
    <property type="entry name" value="PROTEIN_KINASE_DOM"/>
    <property type="match status" value="1"/>
</dbReference>
<evidence type="ECO:0000256" key="1">
    <source>
        <dbReference type="SAM" id="Coils"/>
    </source>
</evidence>
<evidence type="ECO:0000256" key="3">
    <source>
        <dbReference type="SAM" id="Phobius"/>
    </source>
</evidence>
<dbReference type="EMBL" id="FLRE01000156">
    <property type="protein sequence ID" value="SBT41296.1"/>
    <property type="molecule type" value="Genomic_DNA"/>
</dbReference>
<feature type="region of interest" description="Disordered" evidence="2">
    <location>
        <begin position="261"/>
        <end position="290"/>
    </location>
</feature>
<keyword evidence="1" id="KW-0175">Coiled coil</keyword>